<gene>
    <name evidence="1" type="ORF">TNCT_444221</name>
</gene>
<sequence length="101" mass="12120">MEKQRMKEIRRTVNSARNALFGELKVQKKEFVTSIDRELMEDRQRLEEMKASLENYVAAQRKRTFSELDTYEQSVRELFLLLEEKYPFHSSDKEKDVSKAI</sequence>
<protein>
    <submittedName>
        <fullName evidence="1">Uncharacterized protein</fullName>
    </submittedName>
</protein>
<evidence type="ECO:0000313" key="2">
    <source>
        <dbReference type="Proteomes" id="UP000887116"/>
    </source>
</evidence>
<proteinExistence type="predicted"/>
<keyword evidence="2" id="KW-1185">Reference proteome</keyword>
<dbReference type="EMBL" id="BMAO01001902">
    <property type="protein sequence ID" value="GFQ76840.1"/>
    <property type="molecule type" value="Genomic_DNA"/>
</dbReference>
<dbReference type="AlphaFoldDB" id="A0A8X6FCH2"/>
<accession>A0A8X6FCH2</accession>
<comment type="caution">
    <text evidence="1">The sequence shown here is derived from an EMBL/GenBank/DDBJ whole genome shotgun (WGS) entry which is preliminary data.</text>
</comment>
<dbReference type="Proteomes" id="UP000887116">
    <property type="component" value="Unassembled WGS sequence"/>
</dbReference>
<reference evidence="1" key="1">
    <citation type="submission" date="2020-07" db="EMBL/GenBank/DDBJ databases">
        <title>Multicomponent nature underlies the extraordinary mechanical properties of spider dragline silk.</title>
        <authorList>
            <person name="Kono N."/>
            <person name="Nakamura H."/>
            <person name="Mori M."/>
            <person name="Yoshida Y."/>
            <person name="Ohtoshi R."/>
            <person name="Malay A.D."/>
            <person name="Moran D.A.P."/>
            <person name="Tomita M."/>
            <person name="Numata K."/>
            <person name="Arakawa K."/>
        </authorList>
    </citation>
    <scope>NUCLEOTIDE SEQUENCE</scope>
</reference>
<evidence type="ECO:0000313" key="1">
    <source>
        <dbReference type="EMBL" id="GFQ76840.1"/>
    </source>
</evidence>
<name>A0A8X6FCH2_TRICU</name>
<organism evidence="1 2">
    <name type="scientific">Trichonephila clavata</name>
    <name type="common">Joro spider</name>
    <name type="synonym">Nephila clavata</name>
    <dbReference type="NCBI Taxonomy" id="2740835"/>
    <lineage>
        <taxon>Eukaryota</taxon>
        <taxon>Metazoa</taxon>
        <taxon>Ecdysozoa</taxon>
        <taxon>Arthropoda</taxon>
        <taxon>Chelicerata</taxon>
        <taxon>Arachnida</taxon>
        <taxon>Araneae</taxon>
        <taxon>Araneomorphae</taxon>
        <taxon>Entelegynae</taxon>
        <taxon>Araneoidea</taxon>
        <taxon>Nephilidae</taxon>
        <taxon>Trichonephila</taxon>
    </lineage>
</organism>